<dbReference type="Pfam" id="PF12784">
    <property type="entry name" value="PDDEXK_2"/>
    <property type="match status" value="1"/>
</dbReference>
<accession>A0A5C8F038</accession>
<gene>
    <name evidence="1" type="ORF">EPJ72_04645</name>
</gene>
<protein>
    <submittedName>
        <fullName evidence="1">Rpn family recombination-promoting nuclease/putative transposase</fullName>
    </submittedName>
</protein>
<name>A0A5C8F038_BRAPL</name>
<comment type="caution">
    <text evidence="1">The sequence shown here is derived from an EMBL/GenBank/DDBJ whole genome shotgun (WGS) entry which is preliminary data.</text>
</comment>
<dbReference type="NCBIfam" id="TIGR01784">
    <property type="entry name" value="T_den_put_tspse"/>
    <property type="match status" value="1"/>
</dbReference>
<dbReference type="Proteomes" id="UP000323176">
    <property type="component" value="Unassembled WGS sequence"/>
</dbReference>
<dbReference type="PANTHER" id="PTHR41317">
    <property type="entry name" value="PD-(D_E)XK NUCLEASE FAMILY TRANSPOSASE"/>
    <property type="match status" value="1"/>
</dbReference>
<reference evidence="1 2" key="1">
    <citation type="journal article" date="1992" name="Lakartidningen">
        <title>[Penicillin V and not amoxicillin is the first choice preparation in acute otitis].</title>
        <authorList>
            <person name="Kamme C."/>
            <person name="Lundgren K."/>
            <person name="Prellner K."/>
        </authorList>
    </citation>
    <scope>NUCLEOTIDE SEQUENCE [LARGE SCALE GENOMIC DNA]</scope>
    <source>
        <strain evidence="1 2">PC5538III-hc</strain>
    </source>
</reference>
<dbReference type="PANTHER" id="PTHR41317:SF1">
    <property type="entry name" value="PD-(D_E)XK NUCLEASE FAMILY TRANSPOSASE"/>
    <property type="match status" value="1"/>
</dbReference>
<organism evidence="1 2">
    <name type="scientific">Brachyspira pilosicoli</name>
    <name type="common">Serpulina pilosicoli</name>
    <dbReference type="NCBI Taxonomy" id="52584"/>
    <lineage>
        <taxon>Bacteria</taxon>
        <taxon>Pseudomonadati</taxon>
        <taxon>Spirochaetota</taxon>
        <taxon>Spirochaetia</taxon>
        <taxon>Brachyspirales</taxon>
        <taxon>Brachyspiraceae</taxon>
        <taxon>Brachyspira</taxon>
    </lineage>
</organism>
<dbReference type="EMBL" id="SAXY01000030">
    <property type="protein sequence ID" value="TXJ43199.1"/>
    <property type="molecule type" value="Genomic_DNA"/>
</dbReference>
<evidence type="ECO:0000313" key="1">
    <source>
        <dbReference type="EMBL" id="TXJ43199.1"/>
    </source>
</evidence>
<proteinExistence type="predicted"/>
<evidence type="ECO:0000313" key="2">
    <source>
        <dbReference type="Proteomes" id="UP000323176"/>
    </source>
</evidence>
<dbReference type="OrthoDB" id="306161at2"/>
<dbReference type="InterPro" id="IPR010106">
    <property type="entry name" value="RpnA"/>
</dbReference>
<dbReference type="AlphaFoldDB" id="A0A5C8F038"/>
<sequence>MKEIITVDTLNKKNDCFVRYLFSNLGNEDIVLNFINSTMLDLDFKTFVKVEILNPFNLQKYLNSKESIVDIKCTTETGEVVMIEIQIQGNESFTNRVLFYWANGYSLILNKGESYNKLAPVISINILDFILFDGIEDCHTCYVLKELKHNKILTDHCQLHFLELPKFNINKTFGNSLNSWYKFLTGVESMSNLIKENTIFEEVEKRCKSFISDNPLLDAYRRKETDEYFHRDTLNREREIGFNEGMRKRDILIAKGMKSKGMNFELISELTGLTIEEIEEIEKL</sequence>